<dbReference type="GeneID" id="66976977"/>
<reference evidence="3" key="1">
    <citation type="submission" date="2021-01" db="EMBL/GenBank/DDBJ databases">
        <authorList>
            <consortium name="Aspergillus chevalieri M1 genome sequencing consortium"/>
            <person name="Kazuki M."/>
            <person name="Futagami T."/>
        </authorList>
    </citation>
    <scope>NUCLEOTIDE SEQUENCE</scope>
    <source>
        <strain evidence="3">M1</strain>
    </source>
</reference>
<keyword evidence="4" id="KW-1185">Reference proteome</keyword>
<proteinExistence type="predicted"/>
<protein>
    <recommendedName>
        <fullName evidence="2">SigF-like NTF2-like domain-containing protein</fullName>
    </recommendedName>
</protein>
<keyword evidence="1" id="KW-0472">Membrane</keyword>
<keyword evidence="1" id="KW-1133">Transmembrane helix</keyword>
<dbReference type="PANTHER" id="PTHR35393">
    <property type="entry name" value="CHROMOSOME 1, WHOLE GENOME SHOTGUN SEQUENCE"/>
    <property type="match status" value="1"/>
</dbReference>
<reference evidence="3" key="2">
    <citation type="submission" date="2021-02" db="EMBL/GenBank/DDBJ databases">
        <title>Aspergillus chevalieri M1 genome sequence.</title>
        <authorList>
            <person name="Kadooka C."/>
            <person name="Mori K."/>
            <person name="Futagami T."/>
        </authorList>
    </citation>
    <scope>NUCLEOTIDE SEQUENCE</scope>
    <source>
        <strain evidence="3">M1</strain>
    </source>
</reference>
<accession>A0A7R7VD48</accession>
<organism evidence="3 4">
    <name type="scientific">Aspergillus chevalieri</name>
    <name type="common">Eurotium chevalieri</name>
    <dbReference type="NCBI Taxonomy" id="182096"/>
    <lineage>
        <taxon>Eukaryota</taxon>
        <taxon>Fungi</taxon>
        <taxon>Dikarya</taxon>
        <taxon>Ascomycota</taxon>
        <taxon>Pezizomycotina</taxon>
        <taxon>Eurotiomycetes</taxon>
        <taxon>Eurotiomycetidae</taxon>
        <taxon>Eurotiales</taxon>
        <taxon>Aspergillaceae</taxon>
        <taxon>Aspergillus</taxon>
        <taxon>Aspergillus subgen. Aspergillus</taxon>
    </lineage>
</organism>
<sequence length="260" mass="30096">MTSSAVKLGQALYFLFFLSFQHILAILTILTLTISCHYLEKPYNFPAITMENPVEDVPAVIQMLIESPPSLQQKAIERFFTPSAEFVHPFCRVWGYKGSRWAIVKIFQWYKIMSPRIEHEIHSIAFDKDNLKLYVSMSQLFSIWLIPFHVAPVTLTTVLTLTTSPGEEKHTTNGTRTHYFIAKQEDLYQTSEFIKFVVPHVGHLVIYAWQAFATLFCLFGVALFWPLIWLEERGWVPGRVLRGGNLVYDIHKKIPDIKET</sequence>
<dbReference type="KEGG" id="ache:ACHE_10020S"/>
<dbReference type="PANTHER" id="PTHR35393:SF1">
    <property type="entry name" value="SNOAL-LIKE DOMAIN-CONTAINING PROTEIN"/>
    <property type="match status" value="1"/>
</dbReference>
<feature type="transmembrane region" description="Helical" evidence="1">
    <location>
        <begin position="140"/>
        <end position="161"/>
    </location>
</feature>
<dbReference type="AlphaFoldDB" id="A0A7R7VD48"/>
<evidence type="ECO:0000259" key="2">
    <source>
        <dbReference type="Pfam" id="PF24840"/>
    </source>
</evidence>
<evidence type="ECO:0000256" key="1">
    <source>
        <dbReference type="SAM" id="Phobius"/>
    </source>
</evidence>
<feature type="transmembrane region" description="Helical" evidence="1">
    <location>
        <begin position="12"/>
        <end position="34"/>
    </location>
</feature>
<gene>
    <name evidence="3" type="ORF">ACHE_10020S</name>
</gene>
<keyword evidence="1" id="KW-0812">Transmembrane</keyword>
<dbReference type="RefSeq" id="XP_043131140.1">
    <property type="nucleotide sequence ID" value="XM_043276631.1"/>
</dbReference>
<dbReference type="InterPro" id="IPR057514">
    <property type="entry name" value="NTF2_SigF"/>
</dbReference>
<dbReference type="EMBL" id="AP024416">
    <property type="protein sequence ID" value="BCR82618.1"/>
    <property type="molecule type" value="Genomic_DNA"/>
</dbReference>
<dbReference type="Pfam" id="PF24840">
    <property type="entry name" value="NTF2_SigF"/>
    <property type="match status" value="1"/>
</dbReference>
<feature type="transmembrane region" description="Helical" evidence="1">
    <location>
        <begin position="206"/>
        <end position="230"/>
    </location>
</feature>
<name>A0A7R7VD48_ASPCH</name>
<feature type="domain" description="SigF-like NTF2-like" evidence="2">
    <location>
        <begin position="50"/>
        <end position="223"/>
    </location>
</feature>
<evidence type="ECO:0000313" key="4">
    <source>
        <dbReference type="Proteomes" id="UP000637239"/>
    </source>
</evidence>
<evidence type="ECO:0000313" key="3">
    <source>
        <dbReference type="EMBL" id="BCR82618.1"/>
    </source>
</evidence>
<dbReference type="Proteomes" id="UP000637239">
    <property type="component" value="Chromosome 1"/>
</dbReference>